<dbReference type="Pfam" id="PF20152">
    <property type="entry name" value="DUF6534"/>
    <property type="match status" value="1"/>
</dbReference>
<dbReference type="OrthoDB" id="2745105at2759"/>
<feature type="transmembrane region" description="Helical" evidence="1">
    <location>
        <begin position="18"/>
        <end position="42"/>
    </location>
</feature>
<keyword evidence="1" id="KW-1133">Transmembrane helix</keyword>
<evidence type="ECO:0000256" key="1">
    <source>
        <dbReference type="SAM" id="Phobius"/>
    </source>
</evidence>
<dbReference type="InterPro" id="IPR045339">
    <property type="entry name" value="DUF6534"/>
</dbReference>
<feature type="transmembrane region" description="Helical" evidence="1">
    <location>
        <begin position="212"/>
        <end position="234"/>
    </location>
</feature>
<keyword evidence="1" id="KW-0812">Transmembrane</keyword>
<evidence type="ECO:0000259" key="2">
    <source>
        <dbReference type="Pfam" id="PF20152"/>
    </source>
</evidence>
<keyword evidence="4" id="KW-1185">Reference proteome</keyword>
<organism evidence="3 4">
    <name type="scientific">Suillus placidus</name>
    <dbReference type="NCBI Taxonomy" id="48579"/>
    <lineage>
        <taxon>Eukaryota</taxon>
        <taxon>Fungi</taxon>
        <taxon>Dikarya</taxon>
        <taxon>Basidiomycota</taxon>
        <taxon>Agaricomycotina</taxon>
        <taxon>Agaricomycetes</taxon>
        <taxon>Agaricomycetidae</taxon>
        <taxon>Boletales</taxon>
        <taxon>Suillineae</taxon>
        <taxon>Suillaceae</taxon>
        <taxon>Suillus</taxon>
    </lineage>
</organism>
<comment type="caution">
    <text evidence="3">The sequence shown here is derived from an EMBL/GenBank/DDBJ whole genome shotgun (WGS) entry which is preliminary data.</text>
</comment>
<feature type="transmembrane region" description="Helical" evidence="1">
    <location>
        <begin position="98"/>
        <end position="118"/>
    </location>
</feature>
<dbReference type="PANTHER" id="PTHR40465">
    <property type="entry name" value="CHROMOSOME 1, WHOLE GENOME SHOTGUN SEQUENCE"/>
    <property type="match status" value="1"/>
</dbReference>
<gene>
    <name evidence="3" type="ORF">EV702DRAFT_1114839</name>
</gene>
<feature type="domain" description="DUF6534" evidence="2">
    <location>
        <begin position="177"/>
        <end position="260"/>
    </location>
</feature>
<sequence>MSSTQVPPQTVHIDPRSIYGACLIGSILAAMLFGLTNIQAFIYFRTHAGRWTKFYRLIVLLLWTLDAVHMALTVHSVYYYLVINFANFDALTEVVWSFRLQIVFNVLTIHVINLLYSHRIWIVGTDRSRVFRIIPGIVIVLGSGVVITLLWVIYDNDSSMDFFVNQWTVFMAFSVATFLDILITSSLWYLLASSRTGFYNTDCLITRLIRYTIDNGCLTSICALASIIICAVMPNSSIFLSIQFIVAKLYVNSYIALLNAGYYTKSNADTINSFELRREPQSDSCGTSTGLHNLSHEKLPSFRRSMLAHPEVEVVPPTRPLGVVMSHRSILVTVEKESYMDL</sequence>
<feature type="transmembrane region" description="Helical" evidence="1">
    <location>
        <begin position="240"/>
        <end position="263"/>
    </location>
</feature>
<reference evidence="3" key="1">
    <citation type="journal article" date="2020" name="New Phytol.">
        <title>Comparative genomics reveals dynamic genome evolution in host specialist ectomycorrhizal fungi.</title>
        <authorList>
            <person name="Lofgren L.A."/>
            <person name="Nguyen N.H."/>
            <person name="Vilgalys R."/>
            <person name="Ruytinx J."/>
            <person name="Liao H.L."/>
            <person name="Branco S."/>
            <person name="Kuo A."/>
            <person name="LaButti K."/>
            <person name="Lipzen A."/>
            <person name="Andreopoulos W."/>
            <person name="Pangilinan J."/>
            <person name="Riley R."/>
            <person name="Hundley H."/>
            <person name="Na H."/>
            <person name="Barry K."/>
            <person name="Grigoriev I.V."/>
            <person name="Stajich J.E."/>
            <person name="Kennedy P.G."/>
        </authorList>
    </citation>
    <scope>NUCLEOTIDE SEQUENCE</scope>
    <source>
        <strain evidence="3">DOB743</strain>
    </source>
</reference>
<feature type="transmembrane region" description="Helical" evidence="1">
    <location>
        <begin position="166"/>
        <end position="191"/>
    </location>
</feature>
<name>A0A9P6ZS81_9AGAM</name>
<protein>
    <recommendedName>
        <fullName evidence="2">DUF6534 domain-containing protein</fullName>
    </recommendedName>
</protein>
<dbReference type="Proteomes" id="UP000714275">
    <property type="component" value="Unassembled WGS sequence"/>
</dbReference>
<keyword evidence="1" id="KW-0472">Membrane</keyword>
<evidence type="ECO:0000313" key="3">
    <source>
        <dbReference type="EMBL" id="KAG1775789.1"/>
    </source>
</evidence>
<feature type="transmembrane region" description="Helical" evidence="1">
    <location>
        <begin position="54"/>
        <end position="78"/>
    </location>
</feature>
<accession>A0A9P6ZS81</accession>
<evidence type="ECO:0000313" key="4">
    <source>
        <dbReference type="Proteomes" id="UP000714275"/>
    </source>
</evidence>
<dbReference type="EMBL" id="JABBWD010000031">
    <property type="protein sequence ID" value="KAG1775789.1"/>
    <property type="molecule type" value="Genomic_DNA"/>
</dbReference>
<dbReference type="PANTHER" id="PTHR40465:SF1">
    <property type="entry name" value="DUF6534 DOMAIN-CONTAINING PROTEIN"/>
    <property type="match status" value="1"/>
</dbReference>
<feature type="transmembrane region" description="Helical" evidence="1">
    <location>
        <begin position="130"/>
        <end position="154"/>
    </location>
</feature>
<proteinExistence type="predicted"/>
<dbReference type="AlphaFoldDB" id="A0A9P6ZS81"/>